<dbReference type="STRING" id="4846.A0A367KMP4"/>
<dbReference type="InterPro" id="IPR018936">
    <property type="entry name" value="PI3/4_kinase_CS"/>
</dbReference>
<evidence type="ECO:0000256" key="3">
    <source>
        <dbReference type="ARBA" id="ARBA00022679"/>
    </source>
</evidence>
<evidence type="ECO:0000256" key="1">
    <source>
        <dbReference type="ARBA" id="ARBA00001686"/>
    </source>
</evidence>
<dbReference type="PROSITE" id="PS00916">
    <property type="entry name" value="PI3_4_KINASE_2"/>
    <property type="match status" value="1"/>
</dbReference>
<dbReference type="InterPro" id="IPR049160">
    <property type="entry name" value="PI4KB-PIK1_PIK"/>
</dbReference>
<evidence type="ECO:0000256" key="4">
    <source>
        <dbReference type="ARBA" id="ARBA00022777"/>
    </source>
</evidence>
<feature type="domain" description="PI3K/PI4K catalytic" evidence="6">
    <location>
        <begin position="621"/>
        <end position="898"/>
    </location>
</feature>
<dbReference type="InterPro" id="IPR036940">
    <property type="entry name" value="PI3/4_kinase_cat_sf"/>
</dbReference>
<dbReference type="GO" id="GO:0046854">
    <property type="term" value="P:phosphatidylinositol phosphate biosynthetic process"/>
    <property type="evidence" value="ECO:0007669"/>
    <property type="project" value="InterPro"/>
</dbReference>
<dbReference type="Gene3D" id="6.10.140.1260">
    <property type="match status" value="1"/>
</dbReference>
<dbReference type="GO" id="GO:0005737">
    <property type="term" value="C:cytoplasm"/>
    <property type="evidence" value="ECO:0007669"/>
    <property type="project" value="TreeGrafter"/>
</dbReference>
<comment type="caution">
    <text evidence="8">The sequence shown here is derived from an EMBL/GenBank/DDBJ whole genome shotgun (WGS) entry which is preliminary data.</text>
</comment>
<dbReference type="GO" id="GO:0004430">
    <property type="term" value="F:1-phosphatidylinositol 4-kinase activity"/>
    <property type="evidence" value="ECO:0007669"/>
    <property type="project" value="UniProtKB-EC"/>
</dbReference>
<evidence type="ECO:0000256" key="2">
    <source>
        <dbReference type="ARBA" id="ARBA00012169"/>
    </source>
</evidence>
<sequence>MSNALLLRLFTSEFFNSWIAVSYLFRYSDNVGIQHYLCTELKGFPISEIEFFLPQLIHLLITSPSESVALECFIIEMCEKSTHIALMTLWYLQAYLSDLSVNPSSPSFELCKRLLNKSQAIVFEEEKNVIQNTQKVRENALPALVGMGAMLLGIGQPLLTKPAGRIAISQGRKTFIPSDILSEDPISKTNPTTDTNPVKPAFVSTSQPDLSLKKKNHFYPFTSSPSLEDLHRGKAFSVSRYIKTAQHKLNKKMIQLSQEDSQNEASSSSLQTSLAKKRLANLSVFDPKLTALGQSSVPTNTAPFSPTLSACSSSEEAIISMPRQQHHPTQLSTSFESISQDSEDDSSSSEQEQTISTQLNLLNMDSRKSLLRSNYFRSEMQFLLALVDIATRLVIVPKEARMSALHAELTLLNHNLPAEICLPLWCPATVEKPYHHRVVRISPSDAVVLNSAERAPYLLMLEVLDDEMTLEDDALYRLKKQQLKKKKKKPKQKTPVESVSSADIGECLETKQDTPKVEEIQPRKLHGQDTYAEGMRTAAVMLAQLQSPTANNKSTDQIRQRIIKEMVCLEEQRMKKMKKEGVSSGVGGTGGEGAGSDMLEDEQRIASVINKEDPSAAVLSEDWETKKARLRAASPYGHLPNWRLISVIVKNGADLRQEQFAIQLIREMQRIWEDTGVDVWVKYYRVLVTSDGSGLIETLKNTISIHSIKKDAYTRGWNQKGAVFTLYDYFEKLYGSSDSDEFIKAQDAFMRSLAGYSIACYVLQIKDRHNGNLLIDDAGHLIHIDFGFMLSNSPGSVGFEMAPFKLSQEYIDILGGVHGEKFAEYKALMKAAFLAVRKHSENILLLTEMMSKDSKLPCFQNGDLTVAQLRDRFQLHLTEPQAEEFVDKLIMSSCCNMFTRLYDTFQYYSQGIL</sequence>
<gene>
    <name evidence="8" type="primary">PIK1_6</name>
    <name evidence="8" type="ORF">CU098_011102</name>
</gene>
<dbReference type="InterPro" id="IPR000403">
    <property type="entry name" value="PI3/4_kinase_cat_dom"/>
</dbReference>
<feature type="region of interest" description="Disordered" evidence="5">
    <location>
        <begin position="323"/>
        <end position="354"/>
    </location>
</feature>
<feature type="domain" description="PIK helical" evidence="7">
    <location>
        <begin position="1"/>
        <end position="118"/>
    </location>
</feature>
<dbReference type="AlphaFoldDB" id="A0A367KMP4"/>
<comment type="catalytic activity">
    <reaction evidence="1">
        <text>a 1,2-diacyl-sn-glycero-3-phospho-(1D-myo-inositol) + ATP = a 1,2-diacyl-sn-glycero-3-phospho-(1D-myo-inositol 4-phosphate) + ADP + H(+)</text>
        <dbReference type="Rhea" id="RHEA:19877"/>
        <dbReference type="ChEBI" id="CHEBI:15378"/>
        <dbReference type="ChEBI" id="CHEBI:30616"/>
        <dbReference type="ChEBI" id="CHEBI:57880"/>
        <dbReference type="ChEBI" id="CHEBI:58178"/>
        <dbReference type="ChEBI" id="CHEBI:456216"/>
        <dbReference type="EC" id="2.7.1.67"/>
    </reaction>
</comment>
<dbReference type="GO" id="GO:0048015">
    <property type="term" value="P:phosphatidylinositol-mediated signaling"/>
    <property type="evidence" value="ECO:0007669"/>
    <property type="project" value="TreeGrafter"/>
</dbReference>
<evidence type="ECO:0000259" key="6">
    <source>
        <dbReference type="PROSITE" id="PS50290"/>
    </source>
</evidence>
<dbReference type="InterPro" id="IPR011009">
    <property type="entry name" value="Kinase-like_dom_sf"/>
</dbReference>
<keyword evidence="4 8" id="KW-0418">Kinase</keyword>
<dbReference type="EC" id="2.7.1.67" evidence="2"/>
<dbReference type="InterPro" id="IPR021601">
    <property type="entry name" value="Phosphatidylino_kinase_fungi"/>
</dbReference>
<protein>
    <recommendedName>
        <fullName evidence="2">1-phosphatidylinositol 4-kinase</fullName>
        <ecNumber evidence="2">2.7.1.67</ecNumber>
    </recommendedName>
</protein>
<feature type="compositionally biased region" description="Polar residues" evidence="5">
    <location>
        <begin position="187"/>
        <end position="196"/>
    </location>
</feature>
<dbReference type="CDD" id="cd05168">
    <property type="entry name" value="PI4Kc_III_beta"/>
    <property type="match status" value="1"/>
</dbReference>
<dbReference type="Gene3D" id="1.10.1070.11">
    <property type="entry name" value="Phosphatidylinositol 3-/4-kinase, catalytic domain"/>
    <property type="match status" value="1"/>
</dbReference>
<dbReference type="Pfam" id="PF11522">
    <property type="entry name" value="Pik1"/>
    <property type="match status" value="1"/>
</dbReference>
<dbReference type="PROSITE" id="PS50290">
    <property type="entry name" value="PI3_4_KINASE_3"/>
    <property type="match status" value="1"/>
</dbReference>
<dbReference type="Pfam" id="PF21245">
    <property type="entry name" value="PI4KB-PIK1_PIK"/>
    <property type="match status" value="1"/>
</dbReference>
<dbReference type="InterPro" id="IPR057754">
    <property type="entry name" value="PI4-kinase_beta/PIK1_cat"/>
</dbReference>
<name>A0A367KMP4_RHIST</name>
<dbReference type="EMBL" id="PJQM01000994">
    <property type="protein sequence ID" value="RCI03504.1"/>
    <property type="molecule type" value="Genomic_DNA"/>
</dbReference>
<dbReference type="Gene3D" id="3.30.1010.10">
    <property type="entry name" value="Phosphatidylinositol 3-kinase Catalytic Subunit, Chain A, domain 4"/>
    <property type="match status" value="1"/>
</dbReference>
<dbReference type="PROSITE" id="PS51545">
    <property type="entry name" value="PIK_HELICAL"/>
    <property type="match status" value="1"/>
</dbReference>
<feature type="region of interest" description="Disordered" evidence="5">
    <location>
        <begin position="181"/>
        <end position="200"/>
    </location>
</feature>
<evidence type="ECO:0000313" key="9">
    <source>
        <dbReference type="Proteomes" id="UP000253551"/>
    </source>
</evidence>
<reference evidence="8 9" key="1">
    <citation type="journal article" date="2018" name="G3 (Bethesda)">
        <title>Phylogenetic and Phylogenomic Definition of Rhizopus Species.</title>
        <authorList>
            <person name="Gryganskyi A.P."/>
            <person name="Golan J."/>
            <person name="Dolatabadi S."/>
            <person name="Mondo S."/>
            <person name="Robb S."/>
            <person name="Idnurm A."/>
            <person name="Muszewska A."/>
            <person name="Steczkiewicz K."/>
            <person name="Masonjones S."/>
            <person name="Liao H.L."/>
            <person name="Gajdeczka M.T."/>
            <person name="Anike F."/>
            <person name="Vuek A."/>
            <person name="Anishchenko I.M."/>
            <person name="Voigt K."/>
            <person name="de Hoog G.S."/>
            <person name="Smith M.E."/>
            <person name="Heitman J."/>
            <person name="Vilgalys R."/>
            <person name="Stajich J.E."/>
        </authorList>
    </citation>
    <scope>NUCLEOTIDE SEQUENCE [LARGE SCALE GENOMIC DNA]</scope>
    <source>
        <strain evidence="8 9">LSU 92-RS-03</strain>
    </source>
</reference>
<dbReference type="SUPFAM" id="SSF48371">
    <property type="entry name" value="ARM repeat"/>
    <property type="match status" value="1"/>
</dbReference>
<dbReference type="InterPro" id="IPR016024">
    <property type="entry name" value="ARM-type_fold"/>
</dbReference>
<dbReference type="PANTHER" id="PTHR10048:SF22">
    <property type="entry name" value="PHOSPHATIDYLINOSITOL 4-KINASE BETA"/>
    <property type="match status" value="1"/>
</dbReference>
<dbReference type="PROSITE" id="PS00915">
    <property type="entry name" value="PI3_4_KINASE_1"/>
    <property type="match status" value="1"/>
</dbReference>
<accession>A0A367KMP4</accession>
<evidence type="ECO:0000259" key="7">
    <source>
        <dbReference type="PROSITE" id="PS51545"/>
    </source>
</evidence>
<evidence type="ECO:0000256" key="5">
    <source>
        <dbReference type="SAM" id="MobiDB-lite"/>
    </source>
</evidence>
<dbReference type="SUPFAM" id="SSF56112">
    <property type="entry name" value="Protein kinase-like (PK-like)"/>
    <property type="match status" value="1"/>
</dbReference>
<keyword evidence="3" id="KW-0808">Transferase</keyword>
<dbReference type="OrthoDB" id="10264149at2759"/>
<dbReference type="FunFam" id="1.10.1070.11:FF:000016">
    <property type="entry name" value="PIK1p Phosphatidylinositol 4-kinase"/>
    <property type="match status" value="1"/>
</dbReference>
<dbReference type="InterPro" id="IPR015433">
    <property type="entry name" value="PI3/4_kinase"/>
</dbReference>
<evidence type="ECO:0000313" key="8">
    <source>
        <dbReference type="EMBL" id="RCI03504.1"/>
    </source>
</evidence>
<organism evidence="8 9">
    <name type="scientific">Rhizopus stolonifer</name>
    <name type="common">Rhizopus nigricans</name>
    <dbReference type="NCBI Taxonomy" id="4846"/>
    <lineage>
        <taxon>Eukaryota</taxon>
        <taxon>Fungi</taxon>
        <taxon>Fungi incertae sedis</taxon>
        <taxon>Mucoromycota</taxon>
        <taxon>Mucoromycotina</taxon>
        <taxon>Mucoromycetes</taxon>
        <taxon>Mucorales</taxon>
        <taxon>Mucorineae</taxon>
        <taxon>Rhizopodaceae</taxon>
        <taxon>Rhizopus</taxon>
    </lineage>
</organism>
<dbReference type="PANTHER" id="PTHR10048">
    <property type="entry name" value="PHOSPHATIDYLINOSITOL KINASE"/>
    <property type="match status" value="1"/>
</dbReference>
<dbReference type="InterPro" id="IPR001263">
    <property type="entry name" value="PI3K_accessory_dom"/>
</dbReference>
<dbReference type="Proteomes" id="UP000253551">
    <property type="component" value="Unassembled WGS sequence"/>
</dbReference>
<dbReference type="Pfam" id="PF00454">
    <property type="entry name" value="PI3_PI4_kinase"/>
    <property type="match status" value="1"/>
</dbReference>
<dbReference type="GO" id="GO:0016020">
    <property type="term" value="C:membrane"/>
    <property type="evidence" value="ECO:0007669"/>
    <property type="project" value="TreeGrafter"/>
</dbReference>
<proteinExistence type="predicted"/>
<dbReference type="SMART" id="SM00146">
    <property type="entry name" value="PI3Kc"/>
    <property type="match status" value="1"/>
</dbReference>
<keyword evidence="9" id="KW-1185">Reference proteome</keyword>